<sequence>MSYNSEQGHYSCSCTGSSSPMTVIEGNEISYARDTTHERPTPKEAESLDDIEVSTYTRRNRKKTSIIWQELTVVKLADGTKRVQRNHCKIKLSKNKDVKADCWTCYEVEKKRLNGLLKIVDRISITTDMWKSGQKIQYMVLTAHFVDSNWNLQKGVLNFVDVPPLHSGVFVYDALYKCLQDWGIEGKVCSISMDNASYNDAAVRMLKDSLSFRKRLSLNGKLFHVRCCAHILNLLVHDGLSKIEDVIDNVRESVKHIIASTMHLTMFSDIVKQL</sequence>
<dbReference type="PANTHER" id="PTHR46481">
    <property type="entry name" value="ZINC FINGER BED DOMAIN-CONTAINING PROTEIN 4"/>
    <property type="match status" value="1"/>
</dbReference>
<evidence type="ECO:0000256" key="2">
    <source>
        <dbReference type="ARBA" id="ARBA00022723"/>
    </source>
</evidence>
<evidence type="ECO:0000256" key="4">
    <source>
        <dbReference type="ARBA" id="ARBA00022833"/>
    </source>
</evidence>
<keyword evidence="3" id="KW-0863">Zinc-finger</keyword>
<dbReference type="KEGG" id="ghi:107911062"/>
<dbReference type="RefSeq" id="XP_016694444.1">
    <property type="nucleotide sequence ID" value="XM_016838955.1"/>
</dbReference>
<keyword evidence="6" id="KW-1185">Reference proteome</keyword>
<name>A0A1U8K1K2_GOSHI</name>
<reference evidence="7" key="2">
    <citation type="submission" date="2025-08" db="UniProtKB">
        <authorList>
            <consortium name="RefSeq"/>
        </authorList>
    </citation>
    <scope>IDENTIFICATION</scope>
</reference>
<evidence type="ECO:0000256" key="5">
    <source>
        <dbReference type="ARBA" id="ARBA00023242"/>
    </source>
</evidence>
<evidence type="ECO:0000313" key="7">
    <source>
        <dbReference type="RefSeq" id="XP_016694444.1"/>
    </source>
</evidence>
<keyword evidence="5" id="KW-0539">Nucleus</keyword>
<evidence type="ECO:0000256" key="1">
    <source>
        <dbReference type="ARBA" id="ARBA00004123"/>
    </source>
</evidence>
<evidence type="ECO:0000313" key="6">
    <source>
        <dbReference type="Proteomes" id="UP000818029"/>
    </source>
</evidence>
<dbReference type="InterPro" id="IPR052035">
    <property type="entry name" value="ZnF_BED_domain_contain"/>
</dbReference>
<keyword evidence="4" id="KW-0862">Zinc</keyword>
<comment type="subcellular location">
    <subcellularLocation>
        <location evidence="1">Nucleus</location>
    </subcellularLocation>
</comment>
<dbReference type="PaxDb" id="3635-A0A1U8K1K2"/>
<protein>
    <submittedName>
        <fullName evidence="7">Zinc finger BED domain-containing protein RICESLEEPER 2-like</fullName>
    </submittedName>
</protein>
<dbReference type="GeneID" id="107911062"/>
<reference evidence="6" key="1">
    <citation type="journal article" date="2020" name="Nat. Genet.">
        <title>Genomic diversifications of five Gossypium allopolyploid species and their impact on cotton improvement.</title>
        <authorList>
            <person name="Chen Z.J."/>
            <person name="Sreedasyam A."/>
            <person name="Ando A."/>
            <person name="Song Q."/>
            <person name="De Santiago L.M."/>
            <person name="Hulse-Kemp A.M."/>
            <person name="Ding M."/>
            <person name="Ye W."/>
            <person name="Kirkbride R.C."/>
            <person name="Jenkins J."/>
            <person name="Plott C."/>
            <person name="Lovell J."/>
            <person name="Lin Y.M."/>
            <person name="Vaughn R."/>
            <person name="Liu B."/>
            <person name="Simpson S."/>
            <person name="Scheffler B.E."/>
            <person name="Wen L."/>
            <person name="Saski C.A."/>
            <person name="Grover C.E."/>
            <person name="Hu G."/>
            <person name="Conover J.L."/>
            <person name="Carlson J.W."/>
            <person name="Shu S."/>
            <person name="Boston L.B."/>
            <person name="Williams M."/>
            <person name="Peterson D.G."/>
            <person name="McGee K."/>
            <person name="Jones D.C."/>
            <person name="Wendel J.F."/>
            <person name="Stelly D.M."/>
            <person name="Grimwood J."/>
            <person name="Schmutz J."/>
        </authorList>
    </citation>
    <scope>NUCLEOTIDE SEQUENCE [LARGE SCALE GENOMIC DNA]</scope>
    <source>
        <strain evidence="6">cv. TM-1</strain>
    </source>
</reference>
<accession>A0A1U8K1K2</accession>
<proteinExistence type="predicted"/>
<dbReference type="OrthoDB" id="2610923at2759"/>
<dbReference type="GO" id="GO:0008270">
    <property type="term" value="F:zinc ion binding"/>
    <property type="evidence" value="ECO:0007669"/>
    <property type="project" value="UniProtKB-KW"/>
</dbReference>
<dbReference type="PANTHER" id="PTHR46481:SF10">
    <property type="entry name" value="ZINC FINGER BED DOMAIN-CONTAINING PROTEIN 39"/>
    <property type="match status" value="1"/>
</dbReference>
<dbReference type="SUPFAM" id="SSF53098">
    <property type="entry name" value="Ribonuclease H-like"/>
    <property type="match status" value="1"/>
</dbReference>
<dbReference type="GO" id="GO:0005634">
    <property type="term" value="C:nucleus"/>
    <property type="evidence" value="ECO:0007669"/>
    <property type="project" value="UniProtKB-SubCell"/>
</dbReference>
<gene>
    <name evidence="7" type="primary">LOC107911062</name>
</gene>
<evidence type="ECO:0000256" key="3">
    <source>
        <dbReference type="ARBA" id="ARBA00022771"/>
    </source>
</evidence>
<dbReference type="AlphaFoldDB" id="A0A1U8K1K2"/>
<organism evidence="6 7">
    <name type="scientific">Gossypium hirsutum</name>
    <name type="common">Upland cotton</name>
    <name type="synonym">Gossypium mexicanum</name>
    <dbReference type="NCBI Taxonomy" id="3635"/>
    <lineage>
        <taxon>Eukaryota</taxon>
        <taxon>Viridiplantae</taxon>
        <taxon>Streptophyta</taxon>
        <taxon>Embryophyta</taxon>
        <taxon>Tracheophyta</taxon>
        <taxon>Spermatophyta</taxon>
        <taxon>Magnoliopsida</taxon>
        <taxon>eudicotyledons</taxon>
        <taxon>Gunneridae</taxon>
        <taxon>Pentapetalae</taxon>
        <taxon>rosids</taxon>
        <taxon>malvids</taxon>
        <taxon>Malvales</taxon>
        <taxon>Malvaceae</taxon>
        <taxon>Malvoideae</taxon>
        <taxon>Gossypium</taxon>
    </lineage>
</organism>
<dbReference type="STRING" id="3635.A0A1U8K1K2"/>
<dbReference type="InterPro" id="IPR012337">
    <property type="entry name" value="RNaseH-like_sf"/>
</dbReference>
<dbReference type="Proteomes" id="UP000818029">
    <property type="component" value="Chromosome D11"/>
</dbReference>
<keyword evidence="2" id="KW-0479">Metal-binding</keyword>